<keyword evidence="5" id="KW-1185">Reference proteome</keyword>
<name>A0A842JN19_9ACTN</name>
<dbReference type="AlphaFoldDB" id="A0A842JN19"/>
<keyword evidence="2" id="KW-0472">Membrane</keyword>
<evidence type="ECO:0000256" key="2">
    <source>
        <dbReference type="SAM" id="Phobius"/>
    </source>
</evidence>
<evidence type="ECO:0000313" key="5">
    <source>
        <dbReference type="Proteomes" id="UP000587396"/>
    </source>
</evidence>
<protein>
    <submittedName>
        <fullName evidence="4">C39 family peptidase</fullName>
    </submittedName>
</protein>
<feature type="compositionally biased region" description="Low complexity" evidence="1">
    <location>
        <begin position="24"/>
        <end position="41"/>
    </location>
</feature>
<evidence type="ECO:0000256" key="1">
    <source>
        <dbReference type="SAM" id="MobiDB-lite"/>
    </source>
</evidence>
<evidence type="ECO:0000313" key="4">
    <source>
        <dbReference type="EMBL" id="MBC2890519.1"/>
    </source>
</evidence>
<reference evidence="4 5" key="1">
    <citation type="submission" date="2020-08" db="EMBL/GenBank/DDBJ databases">
        <authorList>
            <person name="Liu C."/>
            <person name="Sun Q."/>
        </authorList>
    </citation>
    <scope>NUCLEOTIDE SEQUENCE [LARGE SCALE GENOMIC DNA]</scope>
    <source>
        <strain evidence="4 5">N22</strain>
    </source>
</reference>
<keyword evidence="2" id="KW-0812">Transmembrane</keyword>
<gene>
    <name evidence="4" type="ORF">H7313_14380</name>
</gene>
<feature type="domain" description="Peptidase C39-like" evidence="3">
    <location>
        <begin position="202"/>
        <end position="334"/>
    </location>
</feature>
<keyword evidence="2" id="KW-1133">Transmembrane helix</keyword>
<evidence type="ECO:0000259" key="3">
    <source>
        <dbReference type="Pfam" id="PF13529"/>
    </source>
</evidence>
<accession>A0A842JN19</accession>
<feature type="transmembrane region" description="Helical" evidence="2">
    <location>
        <begin position="69"/>
        <end position="89"/>
    </location>
</feature>
<organism evidence="4 5">
    <name type="scientific">Gordonibacter massiliensis</name>
    <name type="common">ex Traore et al. 2017</name>
    <dbReference type="NCBI Taxonomy" id="1841863"/>
    <lineage>
        <taxon>Bacteria</taxon>
        <taxon>Bacillati</taxon>
        <taxon>Actinomycetota</taxon>
        <taxon>Coriobacteriia</taxon>
        <taxon>Eggerthellales</taxon>
        <taxon>Eggerthellaceae</taxon>
        <taxon>Gordonibacter</taxon>
    </lineage>
</organism>
<feature type="region of interest" description="Disordered" evidence="1">
    <location>
        <begin position="1"/>
        <end position="41"/>
    </location>
</feature>
<sequence length="361" mass="37166">MHEEEGRPSRAPSSRVGAPKGSARKAGAPSPAAPRASSAGSPLPSAVAGVLSAARNAASRLFGILGPRGTLVAAGVVALVLVAAVVFAARGCAADAPEPVDNVPASGEQNEGPEPETVSVPGYLDAELAASLVQVAANDADVAWIANHADEYAVDGDAVQYKLLKLAADEPEAVPFVRAFPERYPAEAGEGSGGEKTQGGAPLLYQWDQRWGYTVYSSTTFALTGCCPTSLSMVYQGLTGKNDLSPYDMGVRAREGGYETQFDGTDATFLVNEASALGLSCAQIDVSADALAAALSDGGLVICNVGPGDFTSAGHFFVVTSFADDGTLVVNDPYSAERSAKSWDVQQVLGQTQALYAYRRA</sequence>
<dbReference type="Gene3D" id="3.90.70.10">
    <property type="entry name" value="Cysteine proteinases"/>
    <property type="match status" value="1"/>
</dbReference>
<dbReference type="Proteomes" id="UP000587396">
    <property type="component" value="Unassembled WGS sequence"/>
</dbReference>
<feature type="region of interest" description="Disordered" evidence="1">
    <location>
        <begin position="97"/>
        <end position="119"/>
    </location>
</feature>
<dbReference type="InterPro" id="IPR039564">
    <property type="entry name" value="Peptidase_C39-like"/>
</dbReference>
<proteinExistence type="predicted"/>
<dbReference type="EMBL" id="JACMSE010000014">
    <property type="protein sequence ID" value="MBC2890519.1"/>
    <property type="molecule type" value="Genomic_DNA"/>
</dbReference>
<comment type="caution">
    <text evidence="4">The sequence shown here is derived from an EMBL/GenBank/DDBJ whole genome shotgun (WGS) entry which is preliminary data.</text>
</comment>
<dbReference type="Pfam" id="PF13529">
    <property type="entry name" value="Peptidase_C39_2"/>
    <property type="match status" value="1"/>
</dbReference>